<keyword evidence="5 8" id="KW-0560">Oxidoreductase</keyword>
<evidence type="ECO:0000256" key="7">
    <source>
        <dbReference type="ARBA" id="ARBA00047464"/>
    </source>
</evidence>
<dbReference type="InterPro" id="IPR015896">
    <property type="entry name" value="4pyrrol_synth_GluRdtase_dimer"/>
</dbReference>
<dbReference type="NCBIfam" id="TIGR01035">
    <property type="entry name" value="hemA"/>
    <property type="match status" value="1"/>
</dbReference>
<evidence type="ECO:0000256" key="10">
    <source>
        <dbReference type="SAM" id="MobiDB-lite"/>
    </source>
</evidence>
<dbReference type="GO" id="GO:0008883">
    <property type="term" value="F:glutamyl-tRNA reductase activity"/>
    <property type="evidence" value="ECO:0007669"/>
    <property type="project" value="UniProtKB-EC"/>
</dbReference>
<dbReference type="Gene3D" id="3.40.50.720">
    <property type="entry name" value="NAD(P)-binding Rossmann-like Domain"/>
    <property type="match status" value="1"/>
</dbReference>
<evidence type="ECO:0000313" key="13">
    <source>
        <dbReference type="Proteomes" id="UP001589750"/>
    </source>
</evidence>
<proteinExistence type="inferred from homology"/>
<evidence type="ECO:0000259" key="11">
    <source>
        <dbReference type="SMART" id="SM01002"/>
    </source>
</evidence>
<comment type="subunit">
    <text evidence="8">Homodimer.</text>
</comment>
<keyword evidence="4 8" id="KW-0521">NADP</keyword>
<dbReference type="Gene3D" id="3.30.460.30">
    <property type="entry name" value="Glutamyl-tRNA reductase, N-terminal domain"/>
    <property type="match status" value="1"/>
</dbReference>
<dbReference type="SMART" id="SM01002">
    <property type="entry name" value="AlaDh_PNT_C"/>
    <property type="match status" value="1"/>
</dbReference>
<evidence type="ECO:0000256" key="9">
    <source>
        <dbReference type="RuleBase" id="RU000584"/>
    </source>
</evidence>
<reference evidence="12 13" key="1">
    <citation type="submission" date="2024-09" db="EMBL/GenBank/DDBJ databases">
        <authorList>
            <person name="Sun Q."/>
            <person name="Mori K."/>
        </authorList>
    </citation>
    <scope>NUCLEOTIDE SEQUENCE [LARGE SCALE GENOMIC DNA]</scope>
    <source>
        <strain evidence="12 13">JCM 9626</strain>
    </source>
</reference>
<comment type="domain">
    <text evidence="8">Possesses an unusual extended V-shaped dimeric structure with each monomer consisting of three distinct domains arranged along a curved 'spinal' alpha-helix. The N-terminal catalytic domain specifically recognizes the glutamate moiety of the substrate. The second domain is the NADPH-binding domain, and the third C-terminal domain is responsible for dimerization.</text>
</comment>
<dbReference type="InterPro" id="IPR015895">
    <property type="entry name" value="4pyrrol_synth_GluRdtase_N"/>
</dbReference>
<dbReference type="InterPro" id="IPR036453">
    <property type="entry name" value="GluRdtase_dimer_dom_sf"/>
</dbReference>
<feature type="domain" description="Alanine dehydrogenase/pyridine nucleotide transhydrogenase NAD(H)-binding" evidence="11">
    <location>
        <begin position="170"/>
        <end position="304"/>
    </location>
</feature>
<evidence type="ECO:0000313" key="12">
    <source>
        <dbReference type="EMBL" id="MFB9313159.1"/>
    </source>
</evidence>
<feature type="binding site" evidence="8">
    <location>
        <position position="109"/>
    </location>
    <ligand>
        <name>substrate</name>
    </ligand>
</feature>
<dbReference type="InterPro" id="IPR000343">
    <property type="entry name" value="4pyrrol_synth_GluRdtase"/>
</dbReference>
<dbReference type="Pfam" id="PF00745">
    <property type="entry name" value="GlutR_dimer"/>
    <property type="match status" value="1"/>
</dbReference>
<dbReference type="InterPro" id="IPR007698">
    <property type="entry name" value="AlaDH/PNT_NAD(H)-bd"/>
</dbReference>
<evidence type="ECO:0000256" key="2">
    <source>
        <dbReference type="ARBA" id="ARBA00005916"/>
    </source>
</evidence>
<dbReference type="HAMAP" id="MF_00087">
    <property type="entry name" value="Glu_tRNA_reductase"/>
    <property type="match status" value="1"/>
</dbReference>
<feature type="binding site" evidence="8">
    <location>
        <begin position="192"/>
        <end position="197"/>
    </location>
    <ligand>
        <name>NADP(+)</name>
        <dbReference type="ChEBI" id="CHEBI:58349"/>
    </ligand>
</feature>
<comment type="miscellaneous">
    <text evidence="8">During catalysis, the active site Cys acts as a nucleophile attacking the alpha-carbonyl group of tRNA-bound glutamate with the formation of a thioester intermediate between enzyme and glutamate, and the concomitant release of tRNA(Glu). The thioester intermediate is finally reduced by direct hydride transfer from NADPH, to form the product GSA.</text>
</comment>
<gene>
    <name evidence="8" type="primary">hemA</name>
    <name evidence="12" type="ORF">ACFFRI_08905</name>
</gene>
<feature type="binding site" evidence="8">
    <location>
        <begin position="114"/>
        <end position="116"/>
    </location>
    <ligand>
        <name>substrate</name>
    </ligand>
</feature>
<name>A0ABV5K8T6_9ACTN</name>
<evidence type="ECO:0000256" key="3">
    <source>
        <dbReference type="ARBA" id="ARBA00012970"/>
    </source>
</evidence>
<dbReference type="InterPro" id="IPR036291">
    <property type="entry name" value="NAD(P)-bd_dom_sf"/>
</dbReference>
<dbReference type="EC" id="1.2.1.70" evidence="3 8"/>
<dbReference type="SUPFAM" id="SSF51735">
    <property type="entry name" value="NAD(P)-binding Rossmann-fold domains"/>
    <property type="match status" value="1"/>
</dbReference>
<dbReference type="Pfam" id="PF05201">
    <property type="entry name" value="GlutR_N"/>
    <property type="match status" value="1"/>
</dbReference>
<dbReference type="Pfam" id="PF01488">
    <property type="entry name" value="Shikimate_DH"/>
    <property type="match status" value="1"/>
</dbReference>
<dbReference type="PANTHER" id="PTHR43013:SF1">
    <property type="entry name" value="GLUTAMYL-TRNA REDUCTASE"/>
    <property type="match status" value="1"/>
</dbReference>
<dbReference type="SUPFAM" id="SSF69742">
    <property type="entry name" value="Glutamyl tRNA-reductase catalytic, N-terminal domain"/>
    <property type="match status" value="1"/>
</dbReference>
<dbReference type="InterPro" id="IPR036343">
    <property type="entry name" value="GluRdtase_N_sf"/>
</dbReference>
<dbReference type="PIRSF" id="PIRSF000445">
    <property type="entry name" value="4pyrrol_synth_GluRdtase"/>
    <property type="match status" value="1"/>
</dbReference>
<dbReference type="RefSeq" id="WP_140011331.1">
    <property type="nucleotide sequence ID" value="NZ_JBHMDG010000011.1"/>
</dbReference>
<evidence type="ECO:0000256" key="6">
    <source>
        <dbReference type="ARBA" id="ARBA00023244"/>
    </source>
</evidence>
<evidence type="ECO:0000256" key="8">
    <source>
        <dbReference type="HAMAP-Rule" id="MF_00087"/>
    </source>
</evidence>
<dbReference type="NCBIfam" id="NF000744">
    <property type="entry name" value="PRK00045.1-3"/>
    <property type="match status" value="1"/>
</dbReference>
<sequence>MSVLVVGISHNSAPVSVLERVALDPEGVHKLLTDALSCEHVNEVAVVATCNRVEVYAEVERFHGSIETLSRLLVDRAGQSADALVPHLYVHYDDGAVAHLFQVASGLDSMAVGEGQILGQTREALRVGQEVGSVGPALNSLFQQALRVGKRSRAETGIDRVAPTLVSAALERSDAAAGDTGTVRGGRVVVVGAGSMAGLATATVTRLGAAHVSVVNRTPDRARRLAAEYAAHPVALVDLPGELAHADVVITCTGATGVLVTRDMLAAARAGLADPARPLSVIDLALPHDVEPSVAELPGVTLIGLRELSEALAVSDVAGEVSDVRRIVGEEVSAFLTARRQASVTPTVVALRSMATSVVDAEMARLESRLPRLDDAARAEIRHTVRRVADKLLHEPTVRVKELANEQGAVSYERALAELFALDPEAVDAVTRPDVTGAPRPSSAPLLGSSAVSEDRP</sequence>
<organism evidence="12 13">
    <name type="scientific">Nocardioides plantarum</name>
    <dbReference type="NCBI Taxonomy" id="29299"/>
    <lineage>
        <taxon>Bacteria</taxon>
        <taxon>Bacillati</taxon>
        <taxon>Actinomycetota</taxon>
        <taxon>Actinomycetes</taxon>
        <taxon>Propionibacteriales</taxon>
        <taxon>Nocardioidaceae</taxon>
        <taxon>Nocardioides</taxon>
    </lineage>
</organism>
<comment type="caution">
    <text evidence="12">The sequence shown here is derived from an EMBL/GenBank/DDBJ whole genome shotgun (WGS) entry which is preliminary data.</text>
</comment>
<feature type="binding site" evidence="8">
    <location>
        <begin position="49"/>
        <end position="52"/>
    </location>
    <ligand>
        <name>substrate</name>
    </ligand>
</feature>
<protein>
    <recommendedName>
        <fullName evidence="3 8">Glutamyl-tRNA reductase</fullName>
        <shortName evidence="8">GluTR</shortName>
        <ecNumber evidence="3 8">1.2.1.70</ecNumber>
    </recommendedName>
</protein>
<dbReference type="EMBL" id="JBHMDG010000011">
    <property type="protein sequence ID" value="MFB9313159.1"/>
    <property type="molecule type" value="Genomic_DNA"/>
</dbReference>
<feature type="region of interest" description="Disordered" evidence="10">
    <location>
        <begin position="431"/>
        <end position="457"/>
    </location>
</feature>
<feature type="binding site" evidence="8">
    <location>
        <position position="120"/>
    </location>
    <ligand>
        <name>substrate</name>
    </ligand>
</feature>
<accession>A0ABV5K8T6</accession>
<evidence type="ECO:0000256" key="4">
    <source>
        <dbReference type="ARBA" id="ARBA00022857"/>
    </source>
</evidence>
<evidence type="ECO:0000256" key="1">
    <source>
        <dbReference type="ARBA" id="ARBA00005059"/>
    </source>
</evidence>
<comment type="function">
    <text evidence="8">Catalyzes the NADPH-dependent reduction of glutamyl-tRNA(Glu) to glutamate 1-semialdehyde (GSA).</text>
</comment>
<dbReference type="PANTHER" id="PTHR43013">
    <property type="entry name" value="GLUTAMYL-TRNA REDUCTASE"/>
    <property type="match status" value="1"/>
</dbReference>
<dbReference type="SUPFAM" id="SSF69075">
    <property type="entry name" value="Glutamyl tRNA-reductase dimerization domain"/>
    <property type="match status" value="1"/>
</dbReference>
<dbReference type="Proteomes" id="UP001589750">
    <property type="component" value="Unassembled WGS sequence"/>
</dbReference>
<keyword evidence="13" id="KW-1185">Reference proteome</keyword>
<feature type="site" description="Important for activity" evidence="8">
    <location>
        <position position="99"/>
    </location>
</feature>
<dbReference type="InterPro" id="IPR006151">
    <property type="entry name" value="Shikm_DH/Glu-tRNA_Rdtase"/>
</dbReference>
<comment type="pathway">
    <text evidence="1 8 9">Porphyrin-containing compound metabolism; protoporphyrin-IX biosynthesis; 5-aminolevulinate from L-glutamyl-tRNA(Glu): step 1/2.</text>
</comment>
<comment type="catalytic activity">
    <reaction evidence="7 8 9">
        <text>(S)-4-amino-5-oxopentanoate + tRNA(Glu) + NADP(+) = L-glutamyl-tRNA(Glu) + NADPH + H(+)</text>
        <dbReference type="Rhea" id="RHEA:12344"/>
        <dbReference type="Rhea" id="RHEA-COMP:9663"/>
        <dbReference type="Rhea" id="RHEA-COMP:9680"/>
        <dbReference type="ChEBI" id="CHEBI:15378"/>
        <dbReference type="ChEBI" id="CHEBI:57501"/>
        <dbReference type="ChEBI" id="CHEBI:57783"/>
        <dbReference type="ChEBI" id="CHEBI:58349"/>
        <dbReference type="ChEBI" id="CHEBI:78442"/>
        <dbReference type="ChEBI" id="CHEBI:78520"/>
        <dbReference type="EC" id="1.2.1.70"/>
    </reaction>
</comment>
<keyword evidence="6 8" id="KW-0627">Porphyrin biosynthesis</keyword>
<evidence type="ECO:0000256" key="5">
    <source>
        <dbReference type="ARBA" id="ARBA00023002"/>
    </source>
</evidence>
<comment type="similarity">
    <text evidence="2 8 9">Belongs to the glutamyl-tRNA reductase family.</text>
</comment>
<feature type="active site" description="Nucleophile" evidence="8">
    <location>
        <position position="50"/>
    </location>
</feature>